<accession>A0ABM5YGH0</accession>
<organism evidence="1 2">
    <name type="scientific">Alteromonas stellipolaris</name>
    <dbReference type="NCBI Taxonomy" id="233316"/>
    <lineage>
        <taxon>Bacteria</taxon>
        <taxon>Pseudomonadati</taxon>
        <taxon>Pseudomonadota</taxon>
        <taxon>Gammaproteobacteria</taxon>
        <taxon>Alteromonadales</taxon>
        <taxon>Alteromonadaceae</taxon>
        <taxon>Alteromonas/Salinimonas group</taxon>
        <taxon>Alteromonas</taxon>
    </lineage>
</organism>
<sequence>MLRINGKGLTQGWVTRTGTRERRWKGAYMDFNREDFSRKGTQRGKLKIPGKGVAERLPLFFCVIFSITTKNVNFTRC</sequence>
<gene>
    <name evidence="1" type="ORF">AVL57_05955</name>
</gene>
<name>A0ABM5YGH0_9ALTE</name>
<protein>
    <submittedName>
        <fullName evidence="1">Uncharacterized protein</fullName>
    </submittedName>
</protein>
<reference evidence="1 2" key="1">
    <citation type="submission" date="2015-12" db="EMBL/GenBank/DDBJ databases">
        <title>Intraspecies pangenome expansion in the marine bacterium Alteromonas.</title>
        <authorList>
            <person name="Lopez-Perez M."/>
            <person name="Rodriguez-Valera F."/>
        </authorList>
    </citation>
    <scope>NUCLEOTIDE SEQUENCE [LARGE SCALE GENOMIC DNA]</scope>
    <source>
        <strain evidence="1 2">LMG 21861</strain>
    </source>
</reference>
<proteinExistence type="predicted"/>
<keyword evidence="2" id="KW-1185">Reference proteome</keyword>
<dbReference type="Proteomes" id="UP000056750">
    <property type="component" value="Chromosome"/>
</dbReference>
<evidence type="ECO:0000313" key="1">
    <source>
        <dbReference type="EMBL" id="AMJ73559.1"/>
    </source>
</evidence>
<evidence type="ECO:0000313" key="2">
    <source>
        <dbReference type="Proteomes" id="UP000056750"/>
    </source>
</evidence>
<dbReference type="EMBL" id="CP013926">
    <property type="protein sequence ID" value="AMJ73559.1"/>
    <property type="molecule type" value="Genomic_DNA"/>
</dbReference>